<evidence type="ECO:0000313" key="2">
    <source>
        <dbReference type="Proteomes" id="UP000008068"/>
    </source>
</evidence>
<evidence type="ECO:0000313" key="1">
    <source>
        <dbReference type="EMBL" id="EGT53597.1"/>
    </source>
</evidence>
<proteinExistence type="predicted"/>
<name>G0N686_CAEBE</name>
<dbReference type="EMBL" id="GL379842">
    <property type="protein sequence ID" value="EGT53597.1"/>
    <property type="molecule type" value="Genomic_DNA"/>
</dbReference>
<dbReference type="HOGENOM" id="CLU_845262_0_0_1"/>
<dbReference type="AlphaFoldDB" id="G0N686"/>
<dbReference type="InParanoid" id="G0N686"/>
<gene>
    <name evidence="1" type="ORF">CAEBREN_03702</name>
</gene>
<protein>
    <submittedName>
        <fullName evidence="1">Uncharacterized protein</fullName>
    </submittedName>
</protein>
<keyword evidence="2" id="KW-1185">Reference proteome</keyword>
<reference evidence="2" key="1">
    <citation type="submission" date="2011-07" db="EMBL/GenBank/DDBJ databases">
        <authorList>
            <consortium name="Caenorhabditis brenneri Sequencing and Analysis Consortium"/>
            <person name="Wilson R.K."/>
        </authorList>
    </citation>
    <scope>NUCLEOTIDE SEQUENCE [LARGE SCALE GENOMIC DNA]</scope>
    <source>
        <strain evidence="2">PB2801</strain>
    </source>
</reference>
<organism evidence="2">
    <name type="scientific">Caenorhabditis brenneri</name>
    <name type="common">Nematode worm</name>
    <dbReference type="NCBI Taxonomy" id="135651"/>
    <lineage>
        <taxon>Eukaryota</taxon>
        <taxon>Metazoa</taxon>
        <taxon>Ecdysozoa</taxon>
        <taxon>Nematoda</taxon>
        <taxon>Chromadorea</taxon>
        <taxon>Rhabditida</taxon>
        <taxon>Rhabditina</taxon>
        <taxon>Rhabditomorpha</taxon>
        <taxon>Rhabditoidea</taxon>
        <taxon>Rhabditidae</taxon>
        <taxon>Peloderinae</taxon>
        <taxon>Caenorhabditis</taxon>
    </lineage>
</organism>
<sequence>MGMEVMIEVLEKIVKSKEEFSTKKLKLNSNLIYVAFLMFSAYSSYGELSASGQEGKKEKEAEFETFYSAVVNWVFLFCVSLEMAMAAELTKHRDSLITEWERISLVVIRFLGIQAHIANILNLEERTLQLEFEIFETLRNTCLQNAQAVIRELEGFGDRPIPIRSMERRDELLRSFDIASQKLAEVNIMHRKLLEVSRDSELKLLRKLLLIATNLEDTAKAVLDSLQAINDDNSLKDKATTWRDKVNESRSSLEEIHLSSDRTRPDHRHQMDNLLKRFGEIHCPSWYFEFLQVVNKDIEQLQTYKKYFQVYIADVQGLIPEIEQLLFNH</sequence>
<accession>G0N686</accession>
<dbReference type="Proteomes" id="UP000008068">
    <property type="component" value="Unassembled WGS sequence"/>
</dbReference>